<comment type="caution">
    <text evidence="2">The sequence shown here is derived from an EMBL/GenBank/DDBJ whole genome shotgun (WGS) entry which is preliminary data.</text>
</comment>
<evidence type="ECO:0000313" key="2">
    <source>
        <dbReference type="EMBL" id="KAK7680874.1"/>
    </source>
</evidence>
<proteinExistence type="predicted"/>
<feature type="compositionally biased region" description="Basic and acidic residues" evidence="1">
    <location>
        <begin position="223"/>
        <end position="233"/>
    </location>
</feature>
<gene>
    <name evidence="2" type="ORF">QCA50_016184</name>
</gene>
<dbReference type="Proteomes" id="UP001385951">
    <property type="component" value="Unassembled WGS sequence"/>
</dbReference>
<name>A0AAW0FRL0_9APHY</name>
<feature type="region of interest" description="Disordered" evidence="1">
    <location>
        <begin position="173"/>
        <end position="242"/>
    </location>
</feature>
<feature type="compositionally biased region" description="Basic and acidic residues" evidence="1">
    <location>
        <begin position="173"/>
        <end position="186"/>
    </location>
</feature>
<evidence type="ECO:0000256" key="1">
    <source>
        <dbReference type="SAM" id="MobiDB-lite"/>
    </source>
</evidence>
<feature type="compositionally biased region" description="Acidic residues" evidence="1">
    <location>
        <begin position="88"/>
        <end position="99"/>
    </location>
</feature>
<dbReference type="AlphaFoldDB" id="A0AAW0FRL0"/>
<keyword evidence="3" id="KW-1185">Reference proteome</keyword>
<reference evidence="2 3" key="1">
    <citation type="submission" date="2022-09" db="EMBL/GenBank/DDBJ databases">
        <authorList>
            <person name="Palmer J.M."/>
        </authorList>
    </citation>
    <scope>NUCLEOTIDE SEQUENCE [LARGE SCALE GENOMIC DNA]</scope>
    <source>
        <strain evidence="2 3">DSM 7382</strain>
    </source>
</reference>
<dbReference type="EMBL" id="JASBNA010000046">
    <property type="protein sequence ID" value="KAK7680874.1"/>
    <property type="molecule type" value="Genomic_DNA"/>
</dbReference>
<feature type="compositionally biased region" description="Acidic residues" evidence="1">
    <location>
        <begin position="58"/>
        <end position="67"/>
    </location>
</feature>
<accession>A0AAW0FRL0</accession>
<organism evidence="2 3">
    <name type="scientific">Cerrena zonata</name>
    <dbReference type="NCBI Taxonomy" id="2478898"/>
    <lineage>
        <taxon>Eukaryota</taxon>
        <taxon>Fungi</taxon>
        <taxon>Dikarya</taxon>
        <taxon>Basidiomycota</taxon>
        <taxon>Agaricomycotina</taxon>
        <taxon>Agaricomycetes</taxon>
        <taxon>Polyporales</taxon>
        <taxon>Cerrenaceae</taxon>
        <taxon>Cerrena</taxon>
    </lineage>
</organism>
<protein>
    <submittedName>
        <fullName evidence="2">Uncharacterized protein</fullName>
    </submittedName>
</protein>
<feature type="region of interest" description="Disordered" evidence="1">
    <location>
        <begin position="1"/>
        <end position="43"/>
    </location>
</feature>
<feature type="compositionally biased region" description="Basic residues" evidence="1">
    <location>
        <begin position="16"/>
        <end position="25"/>
    </location>
</feature>
<feature type="region of interest" description="Disordered" evidence="1">
    <location>
        <begin position="58"/>
        <end position="99"/>
    </location>
</feature>
<sequence>MSESSQAEPGPSSSRGRGRGSHKSRGGLGKYLRARGRGGGRGRPAVFQERLLLEGEQNAELDEEEVQELQQKFSRRQLGTNADRYAEPEPELDSEGEEIVEPEVDLSSFLERQRLSEGQPHTTIVVEEEDDSDIDTSLALHGLTPQAVANSKKGKVQQIEWDESLETLRREKANADATRELKERFRARTAAQRGRGTTKKPSVRTNAKDKEYVDAPALPTDTPKPEKSDKQNMEEFLDDLLG</sequence>
<evidence type="ECO:0000313" key="3">
    <source>
        <dbReference type="Proteomes" id="UP001385951"/>
    </source>
</evidence>